<organism evidence="6 7">
    <name type="scientific">Pseudodesulfovibrio mercurii</name>
    <dbReference type="NCBI Taxonomy" id="641491"/>
    <lineage>
        <taxon>Bacteria</taxon>
        <taxon>Pseudomonadati</taxon>
        <taxon>Thermodesulfobacteriota</taxon>
        <taxon>Desulfovibrionia</taxon>
        <taxon>Desulfovibrionales</taxon>
        <taxon>Desulfovibrionaceae</taxon>
    </lineage>
</organism>
<dbReference type="InterPro" id="IPR051216">
    <property type="entry name" value="Teneurin"/>
</dbReference>
<keyword evidence="7" id="KW-1185">Reference proteome</keyword>
<evidence type="ECO:0000313" key="6">
    <source>
        <dbReference type="EMBL" id="EGB15108.1"/>
    </source>
</evidence>
<evidence type="ECO:0000256" key="1">
    <source>
        <dbReference type="ARBA" id="ARBA00022536"/>
    </source>
</evidence>
<dbReference type="HOGENOM" id="CLU_2011558_0_0_7"/>
<name>F0JGR8_9BACT</name>
<dbReference type="PANTHER" id="PTHR11219:SF69">
    <property type="entry name" value="TENEURIN-A"/>
    <property type="match status" value="1"/>
</dbReference>
<keyword evidence="2" id="KW-0677">Repeat</keyword>
<evidence type="ECO:0000313" key="7">
    <source>
        <dbReference type="Proteomes" id="UP000007845"/>
    </source>
</evidence>
<accession>F0JGR8</accession>
<dbReference type="KEGG" id="ddn:DND132_1902"/>
<keyword evidence="3" id="KW-1015">Disulfide bond</keyword>
<dbReference type="InterPro" id="IPR056823">
    <property type="entry name" value="TEN-like_YD-shell"/>
</dbReference>
<dbReference type="STRING" id="641491.DND132_1902"/>
<keyword evidence="1" id="KW-0245">EGF-like domain</keyword>
<proteinExistence type="predicted"/>
<dbReference type="NCBIfam" id="TIGR03696">
    <property type="entry name" value="Rhs_assc_core"/>
    <property type="match status" value="1"/>
</dbReference>
<feature type="domain" description="Teneurin-like YD-shell" evidence="5">
    <location>
        <begin position="48"/>
        <end position="112"/>
    </location>
</feature>
<protein>
    <recommendedName>
        <fullName evidence="5">Teneurin-like YD-shell domain-containing protein</fullName>
    </recommendedName>
</protein>
<dbReference type="PANTHER" id="PTHR11219">
    <property type="entry name" value="TENEURIN AND N-ACETYLGLUCOSAMINE-1-PHOSPHODIESTER ALPHA-N-ACETYLGLUCOSAMINIDASE"/>
    <property type="match status" value="1"/>
</dbReference>
<reference evidence="6 7" key="1">
    <citation type="journal article" date="2011" name="J. Bacteriol.">
        <title>Genome sequence of the mercury-methylating strain Desulfovibrio desulfuricans ND132.</title>
        <authorList>
            <person name="Brown S.D."/>
            <person name="Gilmour C.C."/>
            <person name="Kucken A.M."/>
            <person name="Wall J.D."/>
            <person name="Elias D.A."/>
            <person name="Brandt C.C."/>
            <person name="Podar M."/>
            <person name="Chertkov O."/>
            <person name="Held B."/>
            <person name="Bruce D.C."/>
            <person name="Detter J.C."/>
            <person name="Tapia R."/>
            <person name="Han C.S."/>
            <person name="Goodwin L.A."/>
            <person name="Cheng J.F."/>
            <person name="Pitluck S."/>
            <person name="Woyke T."/>
            <person name="Mikhailova N."/>
            <person name="Ivanova N.N."/>
            <person name="Han J."/>
            <person name="Lucas S."/>
            <person name="Lapidus A.L."/>
            <person name="Land M.L."/>
            <person name="Hauser L.J."/>
            <person name="Palumbo A.V."/>
        </authorList>
    </citation>
    <scope>NUCLEOTIDE SEQUENCE [LARGE SCALE GENOMIC DNA]</scope>
    <source>
        <strain evidence="6 7">ND132</strain>
    </source>
</reference>
<feature type="region of interest" description="Disordered" evidence="4">
    <location>
        <begin position="1"/>
        <end position="37"/>
    </location>
</feature>
<evidence type="ECO:0000256" key="2">
    <source>
        <dbReference type="ARBA" id="ARBA00022737"/>
    </source>
</evidence>
<dbReference type="Proteomes" id="UP000007845">
    <property type="component" value="Chromosome"/>
</dbReference>
<dbReference type="Gene3D" id="2.180.10.10">
    <property type="entry name" value="RHS repeat-associated core"/>
    <property type="match status" value="1"/>
</dbReference>
<gene>
    <name evidence="6" type="ORF">DND132_1902</name>
</gene>
<dbReference type="Pfam" id="PF25023">
    <property type="entry name" value="TEN_YD-shell"/>
    <property type="match status" value="1"/>
</dbReference>
<evidence type="ECO:0000259" key="5">
    <source>
        <dbReference type="Pfam" id="PF25023"/>
    </source>
</evidence>
<sequence>MPRPEENAQLHHSRKPSASAVKEPLSSSVGLEDSPTAEGPEAFLVQRVVADVDDNVIKEILYDPFGGIIEDTNPSLRLPIGFAGGLHDRDLGFVRFGWRDYDVRTGRWTAPDPIGDKGGDPDW</sequence>
<evidence type="ECO:0000256" key="3">
    <source>
        <dbReference type="ARBA" id="ARBA00023157"/>
    </source>
</evidence>
<dbReference type="InterPro" id="IPR022385">
    <property type="entry name" value="Rhs_assc_core"/>
</dbReference>
<dbReference type="AlphaFoldDB" id="F0JGR8"/>
<evidence type="ECO:0000256" key="4">
    <source>
        <dbReference type="SAM" id="MobiDB-lite"/>
    </source>
</evidence>
<dbReference type="EMBL" id="CP003220">
    <property type="protein sequence ID" value="EGB15108.1"/>
    <property type="molecule type" value="Genomic_DNA"/>
</dbReference>
<dbReference type="eggNOG" id="COG3209">
    <property type="taxonomic scope" value="Bacteria"/>
</dbReference>
<dbReference type="SMR" id="F0JGR8"/>